<reference evidence="2 3" key="1">
    <citation type="submission" date="2018-06" db="EMBL/GenBank/DDBJ databases">
        <title>Complete Genomes of Monosporascus.</title>
        <authorList>
            <person name="Robinson A.J."/>
            <person name="Natvig D.O."/>
        </authorList>
    </citation>
    <scope>NUCLEOTIDE SEQUENCE [LARGE SCALE GENOMIC DNA]</scope>
    <source>
        <strain evidence="2 3">CBS 110550</strain>
    </source>
</reference>
<dbReference type="STRING" id="155417.A0A4Q4TSG8"/>
<name>A0A4Q4TSG8_9PEZI</name>
<proteinExistence type="predicted"/>
<evidence type="ECO:0000313" key="2">
    <source>
        <dbReference type="EMBL" id="RYP10385.1"/>
    </source>
</evidence>
<dbReference type="EMBL" id="QJNU01000019">
    <property type="protein sequence ID" value="RYP10385.1"/>
    <property type="molecule type" value="Genomic_DNA"/>
</dbReference>
<evidence type="ECO:0008006" key="4">
    <source>
        <dbReference type="Google" id="ProtNLM"/>
    </source>
</evidence>
<organism evidence="2 3">
    <name type="scientific">Monosporascus ibericus</name>
    <dbReference type="NCBI Taxonomy" id="155417"/>
    <lineage>
        <taxon>Eukaryota</taxon>
        <taxon>Fungi</taxon>
        <taxon>Dikarya</taxon>
        <taxon>Ascomycota</taxon>
        <taxon>Pezizomycotina</taxon>
        <taxon>Sordariomycetes</taxon>
        <taxon>Xylariomycetidae</taxon>
        <taxon>Xylariales</taxon>
        <taxon>Xylariales incertae sedis</taxon>
        <taxon>Monosporascus</taxon>
    </lineage>
</organism>
<feature type="region of interest" description="Disordered" evidence="1">
    <location>
        <begin position="177"/>
        <end position="228"/>
    </location>
</feature>
<feature type="region of interest" description="Disordered" evidence="1">
    <location>
        <begin position="32"/>
        <end position="82"/>
    </location>
</feature>
<protein>
    <recommendedName>
        <fullName evidence="4">Aflatoxin regulatory protein domain-containing protein</fullName>
    </recommendedName>
</protein>
<dbReference type="AlphaFoldDB" id="A0A4Q4TSG8"/>
<accession>A0A4Q4TSG8</accession>
<evidence type="ECO:0000313" key="3">
    <source>
        <dbReference type="Proteomes" id="UP000293360"/>
    </source>
</evidence>
<feature type="compositionally biased region" description="Low complexity" evidence="1">
    <location>
        <begin position="55"/>
        <end position="68"/>
    </location>
</feature>
<gene>
    <name evidence="2" type="ORF">DL764_000719</name>
</gene>
<feature type="region of interest" description="Disordered" evidence="1">
    <location>
        <begin position="320"/>
        <end position="346"/>
    </location>
</feature>
<feature type="compositionally biased region" description="Polar residues" evidence="1">
    <location>
        <begin position="192"/>
        <end position="206"/>
    </location>
</feature>
<evidence type="ECO:0000256" key="1">
    <source>
        <dbReference type="SAM" id="MobiDB-lite"/>
    </source>
</evidence>
<feature type="compositionally biased region" description="Low complexity" evidence="1">
    <location>
        <begin position="177"/>
        <end position="191"/>
    </location>
</feature>
<keyword evidence="3" id="KW-1185">Reference proteome</keyword>
<sequence>MLSTGLPFSDLHVTLTPVSNWRFRKGKIPTIQNLEGNDSAARIPPTPSRPAYSSEATTTTETTTKNTEQGSDEFHHDPSSTFDDQLADVDGEFFVPDLLDNAAATTATWSPTAGTNNADGETRWTRQDTTAALYHSSAAADADAMSPLLIAGNALDTSSRVSNSCVWDYVFSSGDSFSSTSSSDPRSLSTPTHTAGCSSSSTQPIDTASQTAPPSPPPLTRLAATSSSNHHRHDECACFSRVMRTFEVVEVNLVWDLGQLSDIRSNVLQLQTRALVECEDLITGCVSCTRQSAYVLLVVSLCGKILSSLETVCSRMMLPGPSSDDDGGGRSFGQVASPAHSRRPGACQGGGGHLGLGACYENSNTRSRLNIRRWHIDDDDELQILQTLLTKRLKHLDNLLERLEELISSHNWPAHADMCHALKRRLATQFLAVRG</sequence>
<dbReference type="OrthoDB" id="4356994at2759"/>
<comment type="caution">
    <text evidence="2">The sequence shown here is derived from an EMBL/GenBank/DDBJ whole genome shotgun (WGS) entry which is preliminary data.</text>
</comment>
<dbReference type="Proteomes" id="UP000293360">
    <property type="component" value="Unassembled WGS sequence"/>
</dbReference>